<evidence type="ECO:0000256" key="1">
    <source>
        <dbReference type="SAM" id="MobiDB-lite"/>
    </source>
</evidence>
<evidence type="ECO:0000313" key="2">
    <source>
        <dbReference type="EMBL" id="NEU98437.1"/>
    </source>
</evidence>
<reference evidence="2 3" key="1">
    <citation type="journal article" date="2020" name="Arch. Microbiol.">
        <title>Bradyrhizobium uaiense sp. nov., a new highly efficient cowpea symbiont.</title>
        <authorList>
            <person name="Cabral Michel D."/>
            <person name="Azarias Guimaraes A."/>
            <person name="Martins da Costa E."/>
            <person name="Soares de Carvalho T."/>
            <person name="Balsanelli E."/>
            <person name="Willems A."/>
            <person name="Maltempi de Souza E."/>
            <person name="de Souza Moreira F.M."/>
        </authorList>
    </citation>
    <scope>NUCLEOTIDE SEQUENCE [LARGE SCALE GENOMIC DNA]</scope>
    <source>
        <strain evidence="2 3">UFLA 03-164</strain>
    </source>
</reference>
<organism evidence="2 3">
    <name type="scientific">Bradyrhizobium uaiense</name>
    <dbReference type="NCBI Taxonomy" id="2594946"/>
    <lineage>
        <taxon>Bacteria</taxon>
        <taxon>Pseudomonadati</taxon>
        <taxon>Pseudomonadota</taxon>
        <taxon>Alphaproteobacteria</taxon>
        <taxon>Hyphomicrobiales</taxon>
        <taxon>Nitrobacteraceae</taxon>
        <taxon>Bradyrhizobium</taxon>
    </lineage>
</organism>
<keyword evidence="3" id="KW-1185">Reference proteome</keyword>
<accession>A0A6P1BIY7</accession>
<evidence type="ECO:0000313" key="3">
    <source>
        <dbReference type="Proteomes" id="UP000468531"/>
    </source>
</evidence>
<sequence>MARGSVVSIGAKPKVGPQRQPSSPAHAGDPVRRGLSVERECLWNTGSPAFAGDDSRGGGDST</sequence>
<dbReference type="EMBL" id="VKHP01000092">
    <property type="protein sequence ID" value="NEU98437.1"/>
    <property type="molecule type" value="Genomic_DNA"/>
</dbReference>
<name>A0A6P1BIY7_9BRAD</name>
<gene>
    <name evidence="2" type="ORF">FNJ47_22085</name>
</gene>
<comment type="caution">
    <text evidence="2">The sequence shown here is derived from an EMBL/GenBank/DDBJ whole genome shotgun (WGS) entry which is preliminary data.</text>
</comment>
<feature type="region of interest" description="Disordered" evidence="1">
    <location>
        <begin position="1"/>
        <end position="39"/>
    </location>
</feature>
<dbReference type="Proteomes" id="UP000468531">
    <property type="component" value="Unassembled WGS sequence"/>
</dbReference>
<feature type="compositionally biased region" description="Basic and acidic residues" evidence="1">
    <location>
        <begin position="29"/>
        <end position="39"/>
    </location>
</feature>
<proteinExistence type="predicted"/>
<dbReference type="AlphaFoldDB" id="A0A6P1BIY7"/>
<protein>
    <submittedName>
        <fullName evidence="2">Uncharacterized protein</fullName>
    </submittedName>
</protein>